<name>A0A0V0GZR5_SOLCH</name>
<proteinExistence type="predicted"/>
<sequence>MFHLHSIVSNHVTNKMSLTNVLQSVCHTFMYEDQNLMYFLDICQLKNSLICVSECPYVHV</sequence>
<organism evidence="1">
    <name type="scientific">Solanum chacoense</name>
    <name type="common">Chaco potato</name>
    <dbReference type="NCBI Taxonomy" id="4108"/>
    <lineage>
        <taxon>Eukaryota</taxon>
        <taxon>Viridiplantae</taxon>
        <taxon>Streptophyta</taxon>
        <taxon>Embryophyta</taxon>
        <taxon>Tracheophyta</taxon>
        <taxon>Spermatophyta</taxon>
        <taxon>Magnoliopsida</taxon>
        <taxon>eudicotyledons</taxon>
        <taxon>Gunneridae</taxon>
        <taxon>Pentapetalae</taxon>
        <taxon>asterids</taxon>
        <taxon>lamiids</taxon>
        <taxon>Solanales</taxon>
        <taxon>Solanaceae</taxon>
        <taxon>Solanoideae</taxon>
        <taxon>Solaneae</taxon>
        <taxon>Solanum</taxon>
    </lineage>
</organism>
<protein>
    <submittedName>
        <fullName evidence="1">Putative ovule protein</fullName>
    </submittedName>
</protein>
<reference evidence="1" key="1">
    <citation type="submission" date="2015-12" db="EMBL/GenBank/DDBJ databases">
        <title>Gene expression during late stages of embryo sac development: a critical building block for successful pollen-pistil interactions.</title>
        <authorList>
            <person name="Liu Y."/>
            <person name="Joly V."/>
            <person name="Sabar M."/>
            <person name="Matton D.P."/>
        </authorList>
    </citation>
    <scope>NUCLEOTIDE SEQUENCE</scope>
</reference>
<accession>A0A0V0GZR5</accession>
<evidence type="ECO:0000313" key="1">
    <source>
        <dbReference type="EMBL" id="JAP13287.1"/>
    </source>
</evidence>
<dbReference type="EMBL" id="GEDG01028285">
    <property type="protein sequence ID" value="JAP13287.1"/>
    <property type="molecule type" value="Transcribed_RNA"/>
</dbReference>
<dbReference type="AlphaFoldDB" id="A0A0V0GZR5"/>